<dbReference type="AlphaFoldDB" id="A0AAU9I8G5"/>
<evidence type="ECO:0000313" key="1">
    <source>
        <dbReference type="EMBL" id="CAG9310771.1"/>
    </source>
</evidence>
<gene>
    <name evidence="1" type="ORF">BSTOLATCC_MIC1611</name>
</gene>
<sequence>MASNENLLYDSLMLNHYNSSSKLSGKLNFTWNQDLVLLQRTDISNFAAESLKTIDSSLANLGFEPIEKKTEKEKTKSPSTESDLSVKLKALSSTYRSNNSQTLSSSKKMKVTDRNFLSDEIRQNKKIEEIQNFIAEREQTRRVHLQRAGSISSQGMRKELRTAHSLRRMDPTTRNNVTTERPNSSSTVAFGARSQMAKYSNTNILKKINGGKKYQKSLL</sequence>
<protein>
    <submittedName>
        <fullName evidence="1">Uncharacterized protein</fullName>
    </submittedName>
</protein>
<dbReference type="Proteomes" id="UP001162131">
    <property type="component" value="Unassembled WGS sequence"/>
</dbReference>
<name>A0AAU9I8G5_9CILI</name>
<reference evidence="1" key="1">
    <citation type="submission" date="2021-09" db="EMBL/GenBank/DDBJ databases">
        <authorList>
            <consortium name="AG Swart"/>
            <person name="Singh M."/>
            <person name="Singh A."/>
            <person name="Seah K."/>
            <person name="Emmerich C."/>
        </authorList>
    </citation>
    <scope>NUCLEOTIDE SEQUENCE</scope>
    <source>
        <strain evidence="1">ATCC30299</strain>
    </source>
</reference>
<proteinExistence type="predicted"/>
<organism evidence="1 2">
    <name type="scientific">Blepharisma stoltei</name>
    <dbReference type="NCBI Taxonomy" id="1481888"/>
    <lineage>
        <taxon>Eukaryota</taxon>
        <taxon>Sar</taxon>
        <taxon>Alveolata</taxon>
        <taxon>Ciliophora</taxon>
        <taxon>Postciliodesmatophora</taxon>
        <taxon>Heterotrichea</taxon>
        <taxon>Heterotrichida</taxon>
        <taxon>Blepharismidae</taxon>
        <taxon>Blepharisma</taxon>
    </lineage>
</organism>
<accession>A0AAU9I8G5</accession>
<keyword evidence="2" id="KW-1185">Reference proteome</keyword>
<dbReference type="EMBL" id="CAJZBQ010000002">
    <property type="protein sequence ID" value="CAG9310771.1"/>
    <property type="molecule type" value="Genomic_DNA"/>
</dbReference>
<evidence type="ECO:0000313" key="2">
    <source>
        <dbReference type="Proteomes" id="UP001162131"/>
    </source>
</evidence>
<comment type="caution">
    <text evidence="1">The sequence shown here is derived from an EMBL/GenBank/DDBJ whole genome shotgun (WGS) entry which is preliminary data.</text>
</comment>